<name>A0A0P6X946_9CHLR</name>
<sequence length="647" mass="75484">MDLSREAKRTLDRLQPRLRTRFADYIAGHSEDWQKFESRLSRNFEDLFRILHHLYGTHYDFFYHIEELLEVLAVYWTQRNPELKLLDADRENHPDWFQSNQMLGGVCYVDLFAGNLKGIQQKIPYFKELGLTYLHLMPLFRCPEGENDGGYAISSYREVNPAIGSMGELSELAQQLRKEGISLVLDFVFNHTSNEHEWALKARAGDPEYQAYYYMFDDRTMPDAYERTLREIFPEEHPGAFTYFPDMGKWVWTTFHSNQWDLNYSNPVVFNRMAEEMLFLANAGVEVLRLDAVAFLWKQMGTNCENLPEAHLLIQAFNSIARISAPSLIFKSEAIVHPDEVVRYIHPKECQISYNPLLMALLWNTLATRQTDLLTFSMQERFKIHPDCAWVNYVRCHDDIGWTFSDEDAAQLGINGFDHRRFLNDFYTGKFPGSFARGLPFQENPRTGDARISGTCASLAGLEKAIYEETEREVELALRRIILIHSVILSIGGIPLIYLGDEVATLNDYRYREDPAKVRDSRWVHRPFADWEKYNRRFDETTLEGKLYTRLRKLIELRKAISAFGGAETEILSLRSKHLFSYVRQKRNERVLAICNFSEQPQIIDGNEIRLHGLGYHFVDLVSSQPYSTINALMLEPYQFVWLKVVS</sequence>
<dbReference type="AlphaFoldDB" id="A0A0P6X946"/>
<dbReference type="PANTHER" id="PTHR10357:SF213">
    <property type="entry name" value="ALPHA AMYLASE CATALYTIC REGION"/>
    <property type="match status" value="1"/>
</dbReference>
<dbReference type="STRING" id="360411.AC812_16970"/>
<dbReference type="InterPro" id="IPR044077">
    <property type="entry name" value="Amylosucrase"/>
</dbReference>
<evidence type="ECO:0000313" key="3">
    <source>
        <dbReference type="Proteomes" id="UP000050514"/>
    </source>
</evidence>
<gene>
    <name evidence="2" type="ORF">AC812_16970</name>
</gene>
<dbReference type="Gene3D" id="2.60.40.1180">
    <property type="entry name" value="Golgi alpha-mannosidase II"/>
    <property type="match status" value="1"/>
</dbReference>
<dbReference type="Pfam" id="PF00128">
    <property type="entry name" value="Alpha-amylase"/>
    <property type="match status" value="1"/>
</dbReference>
<protein>
    <submittedName>
        <fullName evidence="2">Amylosucrase</fullName>
    </submittedName>
</protein>
<comment type="caution">
    <text evidence="2">The sequence shown here is derived from an EMBL/GenBank/DDBJ whole genome shotgun (WGS) entry which is preliminary data.</text>
</comment>
<evidence type="ECO:0000259" key="1">
    <source>
        <dbReference type="SMART" id="SM00642"/>
    </source>
</evidence>
<dbReference type="Gene3D" id="1.10.1740.10">
    <property type="match status" value="1"/>
</dbReference>
<dbReference type="SMART" id="SM00642">
    <property type="entry name" value="Aamy"/>
    <property type="match status" value="1"/>
</dbReference>
<dbReference type="Pfam" id="PF16657">
    <property type="entry name" value="Malt_amylase_C"/>
    <property type="match status" value="1"/>
</dbReference>
<dbReference type="PATRIC" id="fig|360411.5.peg.1188"/>
<dbReference type="InterPro" id="IPR045857">
    <property type="entry name" value="O16G_dom_2"/>
</dbReference>
<dbReference type="InterPro" id="IPR017853">
    <property type="entry name" value="GH"/>
</dbReference>
<dbReference type="GO" id="GO:0047669">
    <property type="term" value="F:amylosucrase activity"/>
    <property type="evidence" value="ECO:0007669"/>
    <property type="project" value="InterPro"/>
</dbReference>
<organism evidence="2 3">
    <name type="scientific">Bellilinea caldifistulae</name>
    <dbReference type="NCBI Taxonomy" id="360411"/>
    <lineage>
        <taxon>Bacteria</taxon>
        <taxon>Bacillati</taxon>
        <taxon>Chloroflexota</taxon>
        <taxon>Anaerolineae</taxon>
        <taxon>Anaerolineales</taxon>
        <taxon>Anaerolineaceae</taxon>
        <taxon>Bellilinea</taxon>
    </lineage>
</organism>
<dbReference type="Gene3D" id="3.90.400.10">
    <property type="entry name" value="Oligo-1,6-glucosidase, Domain 2"/>
    <property type="match status" value="1"/>
</dbReference>
<dbReference type="Gene3D" id="3.20.20.80">
    <property type="entry name" value="Glycosidases"/>
    <property type="match status" value="1"/>
</dbReference>
<proteinExistence type="predicted"/>
<reference evidence="2 3" key="1">
    <citation type="submission" date="2015-07" db="EMBL/GenBank/DDBJ databases">
        <title>Draft genome of Bellilinea caldifistulae DSM 17877.</title>
        <authorList>
            <person name="Hemp J."/>
            <person name="Ward L.M."/>
            <person name="Pace L.A."/>
            <person name="Fischer W.W."/>
        </authorList>
    </citation>
    <scope>NUCLEOTIDE SEQUENCE [LARGE SCALE GENOMIC DNA]</scope>
    <source>
        <strain evidence="2 3">GOMI-1</strain>
    </source>
</reference>
<dbReference type="SUPFAM" id="SSF51011">
    <property type="entry name" value="Glycosyl hydrolase domain"/>
    <property type="match status" value="1"/>
</dbReference>
<dbReference type="EMBL" id="LGHJ01000029">
    <property type="protein sequence ID" value="KPL70830.1"/>
    <property type="molecule type" value="Genomic_DNA"/>
</dbReference>
<dbReference type="PANTHER" id="PTHR10357">
    <property type="entry name" value="ALPHA-AMYLASE FAMILY MEMBER"/>
    <property type="match status" value="1"/>
</dbReference>
<dbReference type="InterPro" id="IPR032091">
    <property type="entry name" value="Malt_amylase-like_C"/>
</dbReference>
<dbReference type="SUPFAM" id="SSF51445">
    <property type="entry name" value="(Trans)glycosidases"/>
    <property type="match status" value="1"/>
</dbReference>
<dbReference type="InterPro" id="IPR006047">
    <property type="entry name" value="GH13_cat_dom"/>
</dbReference>
<keyword evidence="3" id="KW-1185">Reference proteome</keyword>
<feature type="domain" description="Glycosyl hydrolase family 13 catalytic" evidence="1">
    <location>
        <begin position="108"/>
        <end position="558"/>
    </location>
</feature>
<dbReference type="InterPro" id="IPR013780">
    <property type="entry name" value="Glyco_hydro_b"/>
</dbReference>
<dbReference type="CDD" id="cd11324">
    <property type="entry name" value="AmyAc_Amylosucrase"/>
    <property type="match status" value="1"/>
</dbReference>
<accession>A0A0P6X946</accession>
<dbReference type="RefSeq" id="WP_061917003.1">
    <property type="nucleotide sequence ID" value="NZ_DF967971.1"/>
</dbReference>
<dbReference type="OrthoDB" id="9805159at2"/>
<evidence type="ECO:0000313" key="2">
    <source>
        <dbReference type="EMBL" id="KPL70830.1"/>
    </source>
</evidence>
<dbReference type="Proteomes" id="UP000050514">
    <property type="component" value="Unassembled WGS sequence"/>
</dbReference>
<dbReference type="GO" id="GO:0005975">
    <property type="term" value="P:carbohydrate metabolic process"/>
    <property type="evidence" value="ECO:0007669"/>
    <property type="project" value="InterPro"/>
</dbReference>